<feature type="compositionally biased region" description="Basic and acidic residues" evidence="6">
    <location>
        <begin position="244"/>
        <end position="260"/>
    </location>
</feature>
<gene>
    <name evidence="8" type="ORF">CPEL01642_LOCUS20514</name>
</gene>
<evidence type="ECO:0000313" key="8">
    <source>
        <dbReference type="EMBL" id="CAD8617133.1"/>
    </source>
</evidence>
<evidence type="ECO:0000256" key="4">
    <source>
        <dbReference type="ARBA" id="ARBA00022980"/>
    </source>
</evidence>
<dbReference type="PRINTS" id="PR00058">
    <property type="entry name" value="RIBOSOMALL5"/>
</dbReference>
<dbReference type="InterPro" id="IPR005485">
    <property type="entry name" value="Rbsml_uL18_euk_arch"/>
</dbReference>
<evidence type="ECO:0000256" key="1">
    <source>
        <dbReference type="ARBA" id="ARBA00004496"/>
    </source>
</evidence>
<comment type="subcellular location">
    <subcellularLocation>
        <location evidence="1">Cytoplasm</location>
    </subcellularLocation>
</comment>
<dbReference type="Gene3D" id="3.30.420.100">
    <property type="match status" value="1"/>
</dbReference>
<dbReference type="CDD" id="cd00432">
    <property type="entry name" value="Ribosomal_L18_L5e"/>
    <property type="match status" value="1"/>
</dbReference>
<evidence type="ECO:0000259" key="7">
    <source>
        <dbReference type="Pfam" id="PF14204"/>
    </source>
</evidence>
<protein>
    <recommendedName>
        <fullName evidence="7">Large ribosomal subunit protein uL18 C-terminal eukaryotes domain-containing protein</fullName>
    </recommendedName>
</protein>
<feature type="region of interest" description="Disordered" evidence="6">
    <location>
        <begin position="244"/>
        <end position="278"/>
    </location>
</feature>
<keyword evidence="4" id="KW-0689">Ribosomal protein</keyword>
<dbReference type="Pfam" id="PF14204">
    <property type="entry name" value="Ribosomal_L18_c"/>
    <property type="match status" value="1"/>
</dbReference>
<dbReference type="PANTHER" id="PTHR23410">
    <property type="entry name" value="RIBOSOMAL PROTEIN L5-RELATED"/>
    <property type="match status" value="1"/>
</dbReference>
<sequence>MGYVKVLKTSAYHKRYLVKYRRRREGKTDYQARKRLVVQDKNKFNTPKYRMVVRCTNKDIICQIVHSKITGDITLCAAYSHELPKYEVEVGLTNYAACYCTGLLCARRLLKKLGMDEDYTGQDEVDGEMYEVEQEGDKRPFTCVLDVGLTRTTTGAKVFGALKGAVDGGLLIPHSEKRFPGYDREGKEFDAETHKKYIFGGHVAEYMELLEEEDPDRYASQFAKFIEKEIEGDSLEEMYQGAHEKIREDPEHEPTEKQDEYEQVNAQPRLTHAQRKSKIKAKKLAMKAALLAAEDDDDDDDDDEDDE</sequence>
<dbReference type="PANTHER" id="PTHR23410:SF12">
    <property type="entry name" value="LARGE RIBOSOMAL SUBUNIT PROTEIN UL18"/>
    <property type="match status" value="1"/>
</dbReference>
<dbReference type="InterPro" id="IPR057268">
    <property type="entry name" value="Ribosomal_L18"/>
</dbReference>
<dbReference type="GO" id="GO:0022625">
    <property type="term" value="C:cytosolic large ribosomal subunit"/>
    <property type="evidence" value="ECO:0007669"/>
    <property type="project" value="TreeGrafter"/>
</dbReference>
<dbReference type="SUPFAM" id="SSF53137">
    <property type="entry name" value="Translational machinery components"/>
    <property type="match status" value="1"/>
</dbReference>
<evidence type="ECO:0000256" key="5">
    <source>
        <dbReference type="ARBA" id="ARBA00023274"/>
    </source>
</evidence>
<keyword evidence="3" id="KW-0963">Cytoplasm</keyword>
<dbReference type="GO" id="GO:0003735">
    <property type="term" value="F:structural constituent of ribosome"/>
    <property type="evidence" value="ECO:0007669"/>
    <property type="project" value="InterPro"/>
</dbReference>
<dbReference type="FunFam" id="3.30.420.100:FF:000002">
    <property type="entry name" value="60S ribosomal protein L5"/>
    <property type="match status" value="1"/>
</dbReference>
<dbReference type="GO" id="GO:0008097">
    <property type="term" value="F:5S rRNA binding"/>
    <property type="evidence" value="ECO:0007669"/>
    <property type="project" value="InterPro"/>
</dbReference>
<keyword evidence="5" id="KW-0687">Ribonucleoprotein</keyword>
<comment type="similarity">
    <text evidence="2">Belongs to the universal ribosomal protein uL18 family.</text>
</comment>
<dbReference type="InterPro" id="IPR025607">
    <property type="entry name" value="Ribosomal_uL18_C_euk"/>
</dbReference>
<evidence type="ECO:0000256" key="6">
    <source>
        <dbReference type="SAM" id="MobiDB-lite"/>
    </source>
</evidence>
<dbReference type="GO" id="GO:0006412">
    <property type="term" value="P:translation"/>
    <property type="evidence" value="ECO:0007669"/>
    <property type="project" value="InterPro"/>
</dbReference>
<dbReference type="Pfam" id="PF17144">
    <property type="entry name" value="Ribosomal_L5e"/>
    <property type="match status" value="1"/>
</dbReference>
<organism evidence="8">
    <name type="scientific">Coccolithus braarudii</name>
    <dbReference type="NCBI Taxonomy" id="221442"/>
    <lineage>
        <taxon>Eukaryota</taxon>
        <taxon>Haptista</taxon>
        <taxon>Haptophyta</taxon>
        <taxon>Prymnesiophyceae</taxon>
        <taxon>Coccolithales</taxon>
        <taxon>Coccolithaceae</taxon>
        <taxon>Coccolithus</taxon>
    </lineage>
</organism>
<dbReference type="AlphaFoldDB" id="A0A7S0LMH6"/>
<dbReference type="EMBL" id="HBEY01042932">
    <property type="protein sequence ID" value="CAD8617133.1"/>
    <property type="molecule type" value="Transcribed_RNA"/>
</dbReference>
<proteinExistence type="inferred from homology"/>
<feature type="domain" description="Large ribosomal subunit protein uL18 C-terminal eukaryotes" evidence="7">
    <location>
        <begin position="235"/>
        <end position="287"/>
    </location>
</feature>
<name>A0A7S0LMH6_9EUKA</name>
<evidence type="ECO:0000256" key="2">
    <source>
        <dbReference type="ARBA" id="ARBA00007116"/>
    </source>
</evidence>
<dbReference type="HAMAP" id="MF_01337_A">
    <property type="entry name" value="Ribosomal_uL18_A"/>
    <property type="match status" value="1"/>
</dbReference>
<accession>A0A7S0LMH6</accession>
<dbReference type="GO" id="GO:0000027">
    <property type="term" value="P:ribosomal large subunit assembly"/>
    <property type="evidence" value="ECO:0007669"/>
    <property type="project" value="TreeGrafter"/>
</dbReference>
<evidence type="ECO:0000256" key="3">
    <source>
        <dbReference type="ARBA" id="ARBA00022490"/>
    </source>
</evidence>
<reference evidence="8" key="1">
    <citation type="submission" date="2021-01" db="EMBL/GenBank/DDBJ databases">
        <authorList>
            <person name="Corre E."/>
            <person name="Pelletier E."/>
            <person name="Niang G."/>
            <person name="Scheremetjew M."/>
            <person name="Finn R."/>
            <person name="Kale V."/>
            <person name="Holt S."/>
            <person name="Cochrane G."/>
            <person name="Meng A."/>
            <person name="Brown T."/>
            <person name="Cohen L."/>
        </authorList>
    </citation>
    <scope>NUCLEOTIDE SEQUENCE</scope>
    <source>
        <strain evidence="8">PLY182g</strain>
    </source>
</reference>